<evidence type="ECO:0008006" key="4">
    <source>
        <dbReference type="Google" id="ProtNLM"/>
    </source>
</evidence>
<dbReference type="eggNOG" id="COG0457">
    <property type="taxonomic scope" value="Bacteria"/>
</dbReference>
<dbReference type="SUPFAM" id="SSF48452">
    <property type="entry name" value="TPR-like"/>
    <property type="match status" value="1"/>
</dbReference>
<dbReference type="PROSITE" id="PS50005">
    <property type="entry name" value="TPR"/>
    <property type="match status" value="1"/>
</dbReference>
<dbReference type="Proteomes" id="UP000003586">
    <property type="component" value="Chromosome"/>
</dbReference>
<dbReference type="EMBL" id="CP007035">
    <property type="protein sequence ID" value="AHF17132.1"/>
    <property type="molecule type" value="Genomic_DNA"/>
</dbReference>
<accession>W0F2A0</accession>
<dbReference type="PANTHER" id="PTHR45588">
    <property type="entry name" value="TPR DOMAIN-CONTAINING PROTEIN"/>
    <property type="match status" value="1"/>
</dbReference>
<protein>
    <recommendedName>
        <fullName evidence="4">Tetratricopeptide repeat protein</fullName>
    </recommendedName>
</protein>
<evidence type="ECO:0000313" key="2">
    <source>
        <dbReference type="EMBL" id="AHF17132.1"/>
    </source>
</evidence>
<dbReference type="Gene3D" id="1.25.40.10">
    <property type="entry name" value="Tetratricopeptide repeat domain"/>
    <property type="match status" value="2"/>
</dbReference>
<sequence length="587" mass="65115">MNTTKLCAMKLFITLIFAALITTSLAYKKITGMSVTQTSGRSAQHQKRVVLRCAPPSFNEGSANASAIPLLKGWGNYRMPVTTANDSARIYFNQGINMYYGFHIIEALASFAKATLFDSSFAMGYWGQALAMGPNINGANYNTPADALIAAQKARALGTHCTPVEKELIASMLQRYTPDPTGGQQQLYQAYATALKKIMTRYPRQTDVRVLYADALMQLHPWDLYTADYQPRPWTPELIDVLEKALKNEPRHPGALHYYIHAVEASTHPERGLMAANQLPALMPGIAHLVHMPSHIYIRTGYYDKGDRVNEAAVKSYYTYAHTFAAVKEASPLYLVHTLHMQAACANMAGRFGDALRIAKECRESFDSSALKQPGFDGVFAQYIYMTPMLTMIRFGKWETILSAPEVPDTYIYASIIAHYGRGMAYARTYQTRMASRELELLRKNLSDPQLTAPASPGNNPAIHGAQIAEKILASVIAEEQNDLEQAIVLLEQAVKKEDNMAYSEPKDWALPARQYLGAALLKAKRYGDAQRVYERDLEINPKNGWSLLGLAMAFQKQGQKSGAAKMQQQAAKAFENSDVSISGSVF</sequence>
<proteinExistence type="predicted"/>
<keyword evidence="1" id="KW-0802">TPR repeat</keyword>
<gene>
    <name evidence="2" type="ORF">NIASO_02330</name>
</gene>
<dbReference type="AlphaFoldDB" id="W0F2A0"/>
<name>W0F2A0_9BACT</name>
<keyword evidence="3" id="KW-1185">Reference proteome</keyword>
<dbReference type="SMART" id="SM00028">
    <property type="entry name" value="TPR"/>
    <property type="match status" value="3"/>
</dbReference>
<dbReference type="HOGENOM" id="CLU_011527_1_0_10"/>
<dbReference type="InterPro" id="IPR011990">
    <property type="entry name" value="TPR-like_helical_dom_sf"/>
</dbReference>
<dbReference type="STRING" id="929713.NIASO_02330"/>
<evidence type="ECO:0000313" key="3">
    <source>
        <dbReference type="Proteomes" id="UP000003586"/>
    </source>
</evidence>
<dbReference type="PANTHER" id="PTHR45588:SF1">
    <property type="entry name" value="WW DOMAIN-CONTAINING PROTEIN"/>
    <property type="match status" value="1"/>
</dbReference>
<evidence type="ECO:0000256" key="1">
    <source>
        <dbReference type="PROSITE-ProRule" id="PRU00339"/>
    </source>
</evidence>
<dbReference type="InterPro" id="IPR019734">
    <property type="entry name" value="TPR_rpt"/>
</dbReference>
<organism evidence="2 3">
    <name type="scientific">Niabella soli DSM 19437</name>
    <dbReference type="NCBI Taxonomy" id="929713"/>
    <lineage>
        <taxon>Bacteria</taxon>
        <taxon>Pseudomonadati</taxon>
        <taxon>Bacteroidota</taxon>
        <taxon>Chitinophagia</taxon>
        <taxon>Chitinophagales</taxon>
        <taxon>Chitinophagaceae</taxon>
        <taxon>Niabella</taxon>
    </lineage>
</organism>
<dbReference type="KEGG" id="nso:NIASO_02330"/>
<feature type="repeat" description="TPR" evidence="1">
    <location>
        <begin position="511"/>
        <end position="544"/>
    </location>
</feature>
<reference evidence="2 3" key="1">
    <citation type="submission" date="2013-12" db="EMBL/GenBank/DDBJ databases">
        <authorList>
            <consortium name="DOE Joint Genome Institute"/>
            <person name="Eisen J."/>
            <person name="Huntemann M."/>
            <person name="Han J."/>
            <person name="Chen A."/>
            <person name="Kyrpides N."/>
            <person name="Mavromatis K."/>
            <person name="Markowitz V."/>
            <person name="Palaniappan K."/>
            <person name="Ivanova N."/>
            <person name="Schaumberg A."/>
            <person name="Pati A."/>
            <person name="Liolios K."/>
            <person name="Nordberg H.P."/>
            <person name="Cantor M.N."/>
            <person name="Hua S.X."/>
            <person name="Woyke T."/>
        </authorList>
    </citation>
    <scope>NUCLEOTIDE SEQUENCE [LARGE SCALE GENOMIC DNA]</scope>
    <source>
        <strain evidence="3">DSM 19437</strain>
    </source>
</reference>